<dbReference type="Pfam" id="PF13193">
    <property type="entry name" value="AMP-binding_C"/>
    <property type="match status" value="1"/>
</dbReference>
<keyword evidence="5" id="KW-1185">Reference proteome</keyword>
<dbReference type="EMBL" id="CP021748">
    <property type="protein sequence ID" value="ARX88594.1"/>
    <property type="molecule type" value="Genomic_DNA"/>
</dbReference>
<dbReference type="GO" id="GO:0031177">
    <property type="term" value="F:phosphopantetheine binding"/>
    <property type="evidence" value="ECO:0007669"/>
    <property type="project" value="TreeGrafter"/>
</dbReference>
<dbReference type="Gene3D" id="3.30.300.30">
    <property type="match status" value="1"/>
</dbReference>
<dbReference type="GO" id="GO:0043041">
    <property type="term" value="P:amino acid activation for nonribosomal peptide biosynthetic process"/>
    <property type="evidence" value="ECO:0007669"/>
    <property type="project" value="TreeGrafter"/>
</dbReference>
<dbReference type="KEGG" id="salf:SMD44_08081"/>
<evidence type="ECO:0000313" key="5">
    <source>
        <dbReference type="Proteomes" id="UP000195880"/>
    </source>
</evidence>
<dbReference type="InterPro" id="IPR045851">
    <property type="entry name" value="AMP-bd_C_sf"/>
</dbReference>
<dbReference type="PANTHER" id="PTHR45527">
    <property type="entry name" value="NONRIBOSOMAL PEPTIDE SYNTHETASE"/>
    <property type="match status" value="1"/>
</dbReference>
<dbReference type="PROSITE" id="PS00455">
    <property type="entry name" value="AMP_BINDING"/>
    <property type="match status" value="1"/>
</dbReference>
<feature type="compositionally biased region" description="Low complexity" evidence="1">
    <location>
        <begin position="572"/>
        <end position="589"/>
    </location>
</feature>
<feature type="domain" description="AMP-dependent synthetase/ligase" evidence="2">
    <location>
        <begin position="8"/>
        <end position="351"/>
    </location>
</feature>
<feature type="compositionally biased region" description="Low complexity" evidence="1">
    <location>
        <begin position="536"/>
        <end position="564"/>
    </location>
</feature>
<dbReference type="FunFam" id="3.40.50.980:FF:000001">
    <property type="entry name" value="Non-ribosomal peptide synthetase"/>
    <property type="match status" value="1"/>
</dbReference>
<dbReference type="AlphaFoldDB" id="A0A1Z1WQ99"/>
<dbReference type="InterPro" id="IPR025110">
    <property type="entry name" value="AMP-bd_C"/>
</dbReference>
<organism evidence="4 5">
    <name type="scientific">Streptomyces alboflavus</name>
    <dbReference type="NCBI Taxonomy" id="67267"/>
    <lineage>
        <taxon>Bacteria</taxon>
        <taxon>Bacillati</taxon>
        <taxon>Actinomycetota</taxon>
        <taxon>Actinomycetes</taxon>
        <taxon>Kitasatosporales</taxon>
        <taxon>Streptomycetaceae</taxon>
        <taxon>Streptomyces</taxon>
    </lineage>
</organism>
<feature type="compositionally biased region" description="Low complexity" evidence="1">
    <location>
        <begin position="514"/>
        <end position="525"/>
    </location>
</feature>
<dbReference type="OrthoDB" id="2472181at2"/>
<evidence type="ECO:0008006" key="6">
    <source>
        <dbReference type="Google" id="ProtNLM"/>
    </source>
</evidence>
<dbReference type="Pfam" id="PF00501">
    <property type="entry name" value="AMP-binding"/>
    <property type="match status" value="1"/>
</dbReference>
<dbReference type="GO" id="GO:0044550">
    <property type="term" value="P:secondary metabolite biosynthetic process"/>
    <property type="evidence" value="ECO:0007669"/>
    <property type="project" value="TreeGrafter"/>
</dbReference>
<feature type="region of interest" description="Disordered" evidence="1">
    <location>
        <begin position="511"/>
        <end position="612"/>
    </location>
</feature>
<dbReference type="InterPro" id="IPR000873">
    <property type="entry name" value="AMP-dep_synth/lig_dom"/>
</dbReference>
<dbReference type="Gene3D" id="3.40.50.980">
    <property type="match status" value="2"/>
</dbReference>
<evidence type="ECO:0000313" key="4">
    <source>
        <dbReference type="EMBL" id="ARX88594.1"/>
    </source>
</evidence>
<dbReference type="GO" id="GO:0005737">
    <property type="term" value="C:cytoplasm"/>
    <property type="evidence" value="ECO:0007669"/>
    <property type="project" value="TreeGrafter"/>
</dbReference>
<protein>
    <recommendedName>
        <fullName evidence="6">Peptide synthetase</fullName>
    </recommendedName>
</protein>
<dbReference type="NCBIfam" id="TIGR01733">
    <property type="entry name" value="AA-adenyl-dom"/>
    <property type="match status" value="1"/>
</dbReference>
<feature type="compositionally biased region" description="Basic residues" evidence="1">
    <location>
        <begin position="526"/>
        <end position="535"/>
    </location>
</feature>
<reference evidence="4 5" key="1">
    <citation type="submission" date="2017-05" db="EMBL/GenBank/DDBJ databases">
        <title>Streptomyces alboflavus Genome sequencing and assembly.</title>
        <authorList>
            <person name="Wang Y."/>
            <person name="Du B."/>
            <person name="Ding Y."/>
            <person name="Liu H."/>
            <person name="Hou Q."/>
            <person name="Liu K."/>
            <person name="Wang C."/>
            <person name="Yao L."/>
        </authorList>
    </citation>
    <scope>NUCLEOTIDE SEQUENCE [LARGE SCALE GENOMIC DNA]</scope>
    <source>
        <strain evidence="4 5">MDJK44</strain>
    </source>
</reference>
<evidence type="ECO:0000256" key="1">
    <source>
        <dbReference type="SAM" id="MobiDB-lite"/>
    </source>
</evidence>
<dbReference type="InterPro" id="IPR010071">
    <property type="entry name" value="AA_adenyl_dom"/>
</dbReference>
<accession>A0A1Z1WQ99</accession>
<feature type="domain" description="AMP-binding enzyme C-terminal" evidence="3">
    <location>
        <begin position="409"/>
        <end position="507"/>
    </location>
</feature>
<evidence type="ECO:0000259" key="3">
    <source>
        <dbReference type="Pfam" id="PF13193"/>
    </source>
</evidence>
<evidence type="ECO:0000259" key="2">
    <source>
        <dbReference type="Pfam" id="PF00501"/>
    </source>
</evidence>
<feature type="compositionally biased region" description="Basic residues" evidence="1">
    <location>
        <begin position="590"/>
        <end position="605"/>
    </location>
</feature>
<dbReference type="SUPFAM" id="SSF56801">
    <property type="entry name" value="Acetyl-CoA synthetase-like"/>
    <property type="match status" value="1"/>
</dbReference>
<dbReference type="FunFam" id="3.40.50.12780:FF:000012">
    <property type="entry name" value="Non-ribosomal peptide synthetase"/>
    <property type="match status" value="1"/>
</dbReference>
<proteinExistence type="predicted"/>
<name>A0A1Z1WQ99_9ACTN</name>
<dbReference type="Proteomes" id="UP000195880">
    <property type="component" value="Chromosome"/>
</dbReference>
<gene>
    <name evidence="4" type="ORF">SMD44_08081</name>
</gene>
<dbReference type="Gene3D" id="2.30.38.10">
    <property type="entry name" value="Luciferase, Domain 3"/>
    <property type="match status" value="1"/>
</dbReference>
<sequence length="651" mass="69429">MTTFSELFDRQVAASPDATAVVFGTEELTYRELDAQANRLARLLVARGVGRESVVGVALRRSPHFWASALAVLKAGGAYLPLDPEYPEARLAFMVTDSGAALVLADTVADVRLPRLSAPVLRVDEGEFATADASPLTEADRPAPTAANSAYVIYTSGSTGRPKGVTVTHTGLAALRATHRERFEVTPGSRILQLASPSFDAAVWDALMALTNGAALVIPEQTRLVGDDLARLLAESRVTHATLPPAVVATLPSDAPGNLTDLRVLIVAGEACPPHLAVHWAPGRRFINAYGPTETTVCATLSAPLTSDRAPIGTPVAASRVHVLDERLERVGPGTAGELYVAGPSLARGYLNRASLTAERFLADPFGAPGELMYRTGDVVRQGDDGQLEYLGRSDDQVKVRGLRIETGEIEAALAAHPRVAHSVVTTHDGRDAGEERGSGGTQIIGYVVPVEADAREQAGRGTGHLALDAGFEPGELREFAASRLPEFMVPARVLVLDRLPLTTNGKVDKAALPSRCSRGPSTGPRSRRPRRRSRSCSPRSSRSTGSVSTTTSSRSAATASSPSNWSRGRAPRVWRSAPSRSSSAVRWPASRRRPPPRGTRRRSSRSWPAMAPAGCRCCRWPVGSRTWVRASTGSCRRWSSISRPASTRKA</sequence>
<dbReference type="PANTHER" id="PTHR45527:SF1">
    <property type="entry name" value="FATTY ACID SYNTHASE"/>
    <property type="match status" value="1"/>
</dbReference>
<dbReference type="InterPro" id="IPR020845">
    <property type="entry name" value="AMP-binding_CS"/>
</dbReference>